<keyword evidence="2" id="KW-1133">Transmembrane helix</keyword>
<dbReference type="GO" id="GO:0008017">
    <property type="term" value="F:microtubule binding"/>
    <property type="evidence" value="ECO:0007669"/>
    <property type="project" value="InterPro"/>
</dbReference>
<evidence type="ECO:0000256" key="1">
    <source>
        <dbReference type="SAM" id="MobiDB-lite"/>
    </source>
</evidence>
<dbReference type="AlphaFoldDB" id="A0A811R9F1"/>
<comment type="caution">
    <text evidence="4">The sequence shown here is derived from an EMBL/GenBank/DDBJ whole genome shotgun (WGS) entry which is preliminary data.</text>
</comment>
<feature type="region of interest" description="Disordered" evidence="1">
    <location>
        <begin position="353"/>
        <end position="393"/>
    </location>
</feature>
<dbReference type="SUPFAM" id="SSF48371">
    <property type="entry name" value="ARM repeat"/>
    <property type="match status" value="1"/>
</dbReference>
<organism evidence="4 5">
    <name type="scientific">Miscanthus lutarioriparius</name>
    <dbReference type="NCBI Taxonomy" id="422564"/>
    <lineage>
        <taxon>Eukaryota</taxon>
        <taxon>Viridiplantae</taxon>
        <taxon>Streptophyta</taxon>
        <taxon>Embryophyta</taxon>
        <taxon>Tracheophyta</taxon>
        <taxon>Spermatophyta</taxon>
        <taxon>Magnoliopsida</taxon>
        <taxon>Liliopsida</taxon>
        <taxon>Poales</taxon>
        <taxon>Poaceae</taxon>
        <taxon>PACMAD clade</taxon>
        <taxon>Panicoideae</taxon>
        <taxon>Andropogonodae</taxon>
        <taxon>Andropogoneae</taxon>
        <taxon>Saccharinae</taxon>
        <taxon>Miscanthus</taxon>
    </lineage>
</organism>
<name>A0A811R9F1_9POAL</name>
<dbReference type="InterPro" id="IPR033337">
    <property type="entry name" value="TORTIFOLIA1/SINE1-2"/>
</dbReference>
<feature type="transmembrane region" description="Helical" evidence="2">
    <location>
        <begin position="623"/>
        <end position="640"/>
    </location>
</feature>
<accession>A0A811R9F1</accession>
<proteinExistence type="predicted"/>
<feature type="compositionally biased region" description="Polar residues" evidence="1">
    <location>
        <begin position="365"/>
        <end position="381"/>
    </location>
</feature>
<sequence>MESAASTVLGFLSGSIGHFSSSSSSLARARWIAPGLVGVSVDFIFMARVPFTLNSWAVYAMATSLGMDGYAELQVSMMDPTDKKPAFRGLKLYVKELDSKTLPPFLARLCAPDKPSSYSEEEILCIFETAAEVHGRTIVPHIGQIVPAIVRIMASDSRPLHSARCSKVVCTISRYCIDPLGREEEKSEIMTSLCRPLSDCLMNSNKSISSGSALCIAALVQSNNWQFASNELINDVCLKVSGALEEAHCQTVVHVGLVVALLKHNPLTLEPYGRSLIRSGLQILDHSTKANNSQMIMSSIQMIHSIMRSLNLRIISSEISSIIHALEHCQDGFVPDICTAAFQATETAKLLGRQEERGARKNVSPLGSCSGGNSRKGSNSPIDHANIRDSGSPRELQSVRCFSDFNSQPPVGQCTGILGTTRARRRLWSYGTDFSHGVSNDELFHTSARDYHENLGIIAQSDSADLVKSSRRRSDVLTRIGDPCPTCLTPRATNQACKRQALSTPRKQLQSLTYCSDSERDGHRLPPRSVSRLMQRPDHLLFQKNFQSEERKGYCNSTQQRNQLRTQTRDLLTEDLKFPTSSRLSDSARAPPCEERQCDGAAEHQKVTGREKRETNCRRSNRLTLFICAMVFAALLLILWKQQDPSNELYFVPT</sequence>
<feature type="region of interest" description="Disordered" evidence="1">
    <location>
        <begin position="580"/>
        <end position="614"/>
    </location>
</feature>
<dbReference type="Gene3D" id="1.25.10.10">
    <property type="entry name" value="Leucine-rich Repeat Variant"/>
    <property type="match status" value="1"/>
</dbReference>
<gene>
    <name evidence="4" type="ORF">NCGR_LOCUS50090</name>
</gene>
<keyword evidence="2" id="KW-0472">Membrane</keyword>
<evidence type="ECO:0000313" key="5">
    <source>
        <dbReference type="Proteomes" id="UP000604825"/>
    </source>
</evidence>
<dbReference type="PANTHER" id="PTHR31355:SF18">
    <property type="entry name" value="EXPRESSED PROTEIN"/>
    <property type="match status" value="1"/>
</dbReference>
<dbReference type="EMBL" id="CAJGYO010000014">
    <property type="protein sequence ID" value="CAD6266785.1"/>
    <property type="molecule type" value="Genomic_DNA"/>
</dbReference>
<feature type="compositionally biased region" description="Basic and acidic residues" evidence="1">
    <location>
        <begin position="592"/>
        <end position="614"/>
    </location>
</feature>
<feature type="domain" description="TORTIFOLIA1/SINE1-2 N-terminal" evidence="3">
    <location>
        <begin position="86"/>
        <end position="251"/>
    </location>
</feature>
<dbReference type="InterPro" id="IPR016024">
    <property type="entry name" value="ARM-type_fold"/>
</dbReference>
<keyword evidence="5" id="KW-1185">Reference proteome</keyword>
<dbReference type="OrthoDB" id="611190at2759"/>
<evidence type="ECO:0000313" key="4">
    <source>
        <dbReference type="EMBL" id="CAD6266785.1"/>
    </source>
</evidence>
<dbReference type="InterPro" id="IPR011989">
    <property type="entry name" value="ARM-like"/>
</dbReference>
<dbReference type="GO" id="GO:0005874">
    <property type="term" value="C:microtubule"/>
    <property type="evidence" value="ECO:0007669"/>
    <property type="project" value="InterPro"/>
</dbReference>
<dbReference type="InterPro" id="IPR057600">
    <property type="entry name" value="TORTIFOLIA1/SINE1-2_N"/>
</dbReference>
<evidence type="ECO:0000256" key="2">
    <source>
        <dbReference type="SAM" id="Phobius"/>
    </source>
</evidence>
<reference evidence="4" key="1">
    <citation type="submission" date="2020-10" db="EMBL/GenBank/DDBJ databases">
        <authorList>
            <person name="Han B."/>
            <person name="Lu T."/>
            <person name="Zhao Q."/>
            <person name="Huang X."/>
            <person name="Zhao Y."/>
        </authorList>
    </citation>
    <scope>NUCLEOTIDE SEQUENCE</scope>
</reference>
<dbReference type="Proteomes" id="UP000604825">
    <property type="component" value="Unassembled WGS sequence"/>
</dbReference>
<dbReference type="Pfam" id="PF24714">
    <property type="entry name" value="TOR1L1_N"/>
    <property type="match status" value="1"/>
</dbReference>
<protein>
    <recommendedName>
        <fullName evidence="3">TORTIFOLIA1/SINE1-2 N-terminal domain-containing protein</fullName>
    </recommendedName>
</protein>
<evidence type="ECO:0000259" key="3">
    <source>
        <dbReference type="Pfam" id="PF24714"/>
    </source>
</evidence>
<keyword evidence="2" id="KW-0812">Transmembrane</keyword>
<dbReference type="PANTHER" id="PTHR31355">
    <property type="entry name" value="MICROTUBULE-ASSOCIATED PROTEIN TORTIFOLIA1"/>
    <property type="match status" value="1"/>
</dbReference>